<proteinExistence type="predicted"/>
<gene>
    <name evidence="2" type="ORF">SYNPS1DRAFT_28214</name>
</gene>
<organism evidence="2 3">
    <name type="scientific">Syncephalis pseudoplumigaleata</name>
    <dbReference type="NCBI Taxonomy" id="1712513"/>
    <lineage>
        <taxon>Eukaryota</taxon>
        <taxon>Fungi</taxon>
        <taxon>Fungi incertae sedis</taxon>
        <taxon>Zoopagomycota</taxon>
        <taxon>Zoopagomycotina</taxon>
        <taxon>Zoopagomycetes</taxon>
        <taxon>Zoopagales</taxon>
        <taxon>Piptocephalidaceae</taxon>
        <taxon>Syncephalis</taxon>
    </lineage>
</organism>
<feature type="chain" id="PRO_5020223357" evidence="1">
    <location>
        <begin position="24"/>
        <end position="115"/>
    </location>
</feature>
<protein>
    <submittedName>
        <fullName evidence="2">Uncharacterized protein</fullName>
    </submittedName>
</protein>
<name>A0A4P9Z175_9FUNG</name>
<reference evidence="3" key="1">
    <citation type="journal article" date="2018" name="Nat. Microbiol.">
        <title>Leveraging single-cell genomics to expand the fungal tree of life.</title>
        <authorList>
            <person name="Ahrendt S.R."/>
            <person name="Quandt C.A."/>
            <person name="Ciobanu D."/>
            <person name="Clum A."/>
            <person name="Salamov A."/>
            <person name="Andreopoulos B."/>
            <person name="Cheng J.F."/>
            <person name="Woyke T."/>
            <person name="Pelin A."/>
            <person name="Henrissat B."/>
            <person name="Reynolds N.K."/>
            <person name="Benny G.L."/>
            <person name="Smith M.E."/>
            <person name="James T.Y."/>
            <person name="Grigoriev I.V."/>
        </authorList>
    </citation>
    <scope>NUCLEOTIDE SEQUENCE [LARGE SCALE GENOMIC DNA]</scope>
    <source>
        <strain evidence="3">Benny S71-1</strain>
    </source>
</reference>
<evidence type="ECO:0000313" key="2">
    <source>
        <dbReference type="EMBL" id="RKP26078.1"/>
    </source>
</evidence>
<accession>A0A4P9Z175</accession>
<dbReference type="AlphaFoldDB" id="A0A4P9Z175"/>
<keyword evidence="1" id="KW-0732">Signal</keyword>
<dbReference type="EMBL" id="KZ989522">
    <property type="protein sequence ID" value="RKP26078.1"/>
    <property type="molecule type" value="Genomic_DNA"/>
</dbReference>
<keyword evidence="3" id="KW-1185">Reference proteome</keyword>
<feature type="signal peptide" evidence="1">
    <location>
        <begin position="1"/>
        <end position="23"/>
    </location>
</feature>
<sequence length="115" mass="12891">MRITTYLTLVVFYMVTGTVSVQTSPPNPRRVSSYLSNVTEFGEQGGALQNPLGHSMMTTAGSIQIAQNLCKRMKDTAKFIENGRLADKLREIGRLDSYSRDSCKIYGLFYQRLVS</sequence>
<dbReference type="Proteomes" id="UP000278143">
    <property type="component" value="Unassembled WGS sequence"/>
</dbReference>
<evidence type="ECO:0000313" key="3">
    <source>
        <dbReference type="Proteomes" id="UP000278143"/>
    </source>
</evidence>
<dbReference type="OrthoDB" id="10362783at2759"/>
<evidence type="ECO:0000256" key="1">
    <source>
        <dbReference type="SAM" id="SignalP"/>
    </source>
</evidence>